<protein>
    <submittedName>
        <fullName evidence="1">Uncharacterized protein</fullName>
    </submittedName>
</protein>
<organism evidence="1">
    <name type="scientific">viral metagenome</name>
    <dbReference type="NCBI Taxonomy" id="1070528"/>
    <lineage>
        <taxon>unclassified sequences</taxon>
        <taxon>metagenomes</taxon>
        <taxon>organismal metagenomes</taxon>
    </lineage>
</organism>
<sequence>MDTSLAARLRKQADMAEWLEGITCEHFGSCRPEPQPYYEGDRESEDWHDHYCPRWAVMRLLPLLRRGG</sequence>
<proteinExistence type="predicted"/>
<name>A0A6M3LMK0_9ZZZZ</name>
<accession>A0A6M3LMK0</accession>
<evidence type="ECO:0000313" key="1">
    <source>
        <dbReference type="EMBL" id="QJA96506.1"/>
    </source>
</evidence>
<dbReference type="AlphaFoldDB" id="A0A6M3LMK0"/>
<reference evidence="1" key="1">
    <citation type="submission" date="2020-03" db="EMBL/GenBank/DDBJ databases">
        <title>The deep terrestrial virosphere.</title>
        <authorList>
            <person name="Holmfeldt K."/>
            <person name="Nilsson E."/>
            <person name="Simone D."/>
            <person name="Lopez-Fernandez M."/>
            <person name="Wu X."/>
            <person name="de Brujin I."/>
            <person name="Lundin D."/>
            <person name="Andersson A."/>
            <person name="Bertilsson S."/>
            <person name="Dopson M."/>
        </authorList>
    </citation>
    <scope>NUCLEOTIDE SEQUENCE</scope>
    <source>
        <strain evidence="1">MM415B08288</strain>
    </source>
</reference>
<gene>
    <name evidence="1" type="ORF">MM415B08288_0004</name>
</gene>
<dbReference type="EMBL" id="MT143407">
    <property type="protein sequence ID" value="QJA96506.1"/>
    <property type="molecule type" value="Genomic_DNA"/>
</dbReference>